<accession>A0A9Q0IBI3</accession>
<organism evidence="1 2">
    <name type="scientific">Muraenolepis orangiensis</name>
    <name type="common">Patagonian moray cod</name>
    <dbReference type="NCBI Taxonomy" id="630683"/>
    <lineage>
        <taxon>Eukaryota</taxon>
        <taxon>Metazoa</taxon>
        <taxon>Chordata</taxon>
        <taxon>Craniata</taxon>
        <taxon>Vertebrata</taxon>
        <taxon>Euteleostomi</taxon>
        <taxon>Actinopterygii</taxon>
        <taxon>Neopterygii</taxon>
        <taxon>Teleostei</taxon>
        <taxon>Neoteleostei</taxon>
        <taxon>Acanthomorphata</taxon>
        <taxon>Zeiogadaria</taxon>
        <taxon>Gadariae</taxon>
        <taxon>Gadiformes</taxon>
        <taxon>Muraenolepidoidei</taxon>
        <taxon>Muraenolepididae</taxon>
        <taxon>Muraenolepis</taxon>
    </lineage>
</organism>
<name>A0A9Q0IBI3_9TELE</name>
<proteinExistence type="predicted"/>
<dbReference type="Proteomes" id="UP001148018">
    <property type="component" value="Unassembled WGS sequence"/>
</dbReference>
<gene>
    <name evidence="1" type="ORF">NHX12_006969</name>
</gene>
<dbReference type="EMBL" id="JANIIK010000113">
    <property type="protein sequence ID" value="KAJ3591838.1"/>
    <property type="molecule type" value="Genomic_DNA"/>
</dbReference>
<keyword evidence="2" id="KW-1185">Reference proteome</keyword>
<reference evidence="1" key="1">
    <citation type="submission" date="2022-07" db="EMBL/GenBank/DDBJ databases">
        <title>Chromosome-level genome of Muraenolepis orangiensis.</title>
        <authorList>
            <person name="Kim J."/>
        </authorList>
    </citation>
    <scope>NUCLEOTIDE SEQUENCE</scope>
    <source>
        <strain evidence="1">KU_S4_2022</strain>
        <tissue evidence="1">Muscle</tissue>
    </source>
</reference>
<protein>
    <submittedName>
        <fullName evidence="1">Uncharacterized protein</fullName>
    </submittedName>
</protein>
<evidence type="ECO:0000313" key="2">
    <source>
        <dbReference type="Proteomes" id="UP001148018"/>
    </source>
</evidence>
<dbReference type="AlphaFoldDB" id="A0A9Q0IBI3"/>
<evidence type="ECO:0000313" key="1">
    <source>
        <dbReference type="EMBL" id="KAJ3591838.1"/>
    </source>
</evidence>
<comment type="caution">
    <text evidence="1">The sequence shown here is derived from an EMBL/GenBank/DDBJ whole genome shotgun (WGS) entry which is preliminary data.</text>
</comment>
<sequence length="121" mass="13899">MTSCTGFLYRRDPVVERTQCGGRDQNPVWWERPEPSVWKRPEPSVVGETRTQCVEETRTQCGGRDQNPVWWERPAVWNPVYEWERPYSLVGQCRSQGPTCRSSWLSSSAAGGGVENFPDLH</sequence>